<dbReference type="EMBL" id="CP053452">
    <property type="protein sequence ID" value="QJW98105.1"/>
    <property type="molecule type" value="Genomic_DNA"/>
</dbReference>
<protein>
    <recommendedName>
        <fullName evidence="4">Lipoprotein</fullName>
    </recommendedName>
</protein>
<evidence type="ECO:0008006" key="4">
    <source>
        <dbReference type="Google" id="ProtNLM"/>
    </source>
</evidence>
<name>A0A6M5YVP9_9BACT</name>
<dbReference type="Proteomes" id="UP000503447">
    <property type="component" value="Chromosome"/>
</dbReference>
<proteinExistence type="predicted"/>
<feature type="compositionally biased region" description="Polar residues" evidence="1">
    <location>
        <begin position="132"/>
        <end position="143"/>
    </location>
</feature>
<evidence type="ECO:0000256" key="1">
    <source>
        <dbReference type="SAM" id="MobiDB-lite"/>
    </source>
</evidence>
<sequence length="260" mass="27917">MPDRGDVAMTRAMWAGLAVCAVGVGCTGPQYYTPPAEPIPGPANVGGATVQIIDQRPEWEKKPFLGVVCLYHLGKAHPDAWAQLAQETAAVVNAMPQKPVRVDVVVSSFRLVRSTDSVKKFHDYGSGPNPNPNAQTTTMSQANADERKERLSAVNGTGSGEQGQSTDGPPNKLEMMFASKDDPRRLLKDHPGGASCAIQAQIRLVFANGQEQRVDVKTLNRGENTTHSGYMGEAMDSAARAAVFQFGRQFRNGVGLNPDQ</sequence>
<feature type="region of interest" description="Disordered" evidence="1">
    <location>
        <begin position="120"/>
        <end position="173"/>
    </location>
</feature>
<dbReference type="PROSITE" id="PS51257">
    <property type="entry name" value="PROKAR_LIPOPROTEIN"/>
    <property type="match status" value="1"/>
</dbReference>
<dbReference type="KEGG" id="ftj:FTUN_5685"/>
<keyword evidence="3" id="KW-1185">Reference proteome</keyword>
<gene>
    <name evidence="2" type="ORF">FTUN_5685</name>
</gene>
<dbReference type="AlphaFoldDB" id="A0A6M5YVP9"/>
<accession>A0A6M5YVP9</accession>
<reference evidence="3" key="1">
    <citation type="submission" date="2020-05" db="EMBL/GenBank/DDBJ databases">
        <title>Frigoriglobus tundricola gen. nov., sp. nov., a psychrotolerant cellulolytic planctomycete of the family Gemmataceae with two divergent copies of 16S rRNA gene.</title>
        <authorList>
            <person name="Kulichevskaya I.S."/>
            <person name="Ivanova A.A."/>
            <person name="Naumoff D.G."/>
            <person name="Beletsky A.V."/>
            <person name="Rijpstra W.I.C."/>
            <person name="Sinninghe Damste J.S."/>
            <person name="Mardanov A.V."/>
            <person name="Ravin N.V."/>
            <person name="Dedysh S.N."/>
        </authorList>
    </citation>
    <scope>NUCLEOTIDE SEQUENCE [LARGE SCALE GENOMIC DNA]</scope>
    <source>
        <strain evidence="3">PL17</strain>
    </source>
</reference>
<evidence type="ECO:0000313" key="2">
    <source>
        <dbReference type="EMBL" id="QJW98105.1"/>
    </source>
</evidence>
<evidence type="ECO:0000313" key="3">
    <source>
        <dbReference type="Proteomes" id="UP000503447"/>
    </source>
</evidence>
<organism evidence="2 3">
    <name type="scientific">Frigoriglobus tundricola</name>
    <dbReference type="NCBI Taxonomy" id="2774151"/>
    <lineage>
        <taxon>Bacteria</taxon>
        <taxon>Pseudomonadati</taxon>
        <taxon>Planctomycetota</taxon>
        <taxon>Planctomycetia</taxon>
        <taxon>Gemmatales</taxon>
        <taxon>Gemmataceae</taxon>
        <taxon>Frigoriglobus</taxon>
    </lineage>
</organism>